<protein>
    <submittedName>
        <fullName evidence="2">AB hydrolase-1 domain-containing protein</fullName>
    </submittedName>
</protein>
<dbReference type="GO" id="GO:0016787">
    <property type="term" value="F:hydrolase activity"/>
    <property type="evidence" value="ECO:0007669"/>
    <property type="project" value="UniProtKB-KW"/>
</dbReference>
<dbReference type="Gene3D" id="3.40.50.1820">
    <property type="entry name" value="alpha/beta hydrolase"/>
    <property type="match status" value="1"/>
</dbReference>
<dbReference type="PANTHER" id="PTHR43194">
    <property type="entry name" value="HYDROLASE ALPHA/BETA FOLD FAMILY"/>
    <property type="match status" value="1"/>
</dbReference>
<dbReference type="SUPFAM" id="SSF53474">
    <property type="entry name" value="alpha/beta-Hydrolases"/>
    <property type="match status" value="1"/>
</dbReference>
<organism evidence="2 3">
    <name type="scientific">Mycena venus</name>
    <dbReference type="NCBI Taxonomy" id="2733690"/>
    <lineage>
        <taxon>Eukaryota</taxon>
        <taxon>Fungi</taxon>
        <taxon>Dikarya</taxon>
        <taxon>Basidiomycota</taxon>
        <taxon>Agaricomycotina</taxon>
        <taxon>Agaricomycetes</taxon>
        <taxon>Agaricomycetidae</taxon>
        <taxon>Agaricales</taxon>
        <taxon>Marasmiineae</taxon>
        <taxon>Mycenaceae</taxon>
        <taxon>Mycena</taxon>
    </lineage>
</organism>
<feature type="domain" description="AB hydrolase-1" evidence="1">
    <location>
        <begin position="30"/>
        <end position="277"/>
    </location>
</feature>
<dbReference type="InterPro" id="IPR050228">
    <property type="entry name" value="Carboxylesterase_BioH"/>
</dbReference>
<dbReference type="Pfam" id="PF12697">
    <property type="entry name" value="Abhydrolase_6"/>
    <property type="match status" value="1"/>
</dbReference>
<dbReference type="PANTHER" id="PTHR43194:SF2">
    <property type="entry name" value="PEROXISOMAL MEMBRANE PROTEIN LPX1"/>
    <property type="match status" value="1"/>
</dbReference>
<keyword evidence="3" id="KW-1185">Reference proteome</keyword>
<evidence type="ECO:0000259" key="1">
    <source>
        <dbReference type="Pfam" id="PF12697"/>
    </source>
</evidence>
<keyword evidence="2" id="KW-0378">Hydrolase</keyword>
<evidence type="ECO:0000313" key="2">
    <source>
        <dbReference type="EMBL" id="KAF7362468.1"/>
    </source>
</evidence>
<dbReference type="InterPro" id="IPR029058">
    <property type="entry name" value="AB_hydrolase_fold"/>
</dbReference>
<sequence length="292" mass="31038">MSAPVSKLCPSSDGTIIYAEAAGNPVNPSVVFAHGFALSGIVFDKLFADTRMLEKLYLVRYDVRGHGRSGKPVVADGYASSLYAADFSAVAKEFSLNKPVFVGWSSGVDAVVALITCDICSHISPVPLTGAIAMTGPLVAATAVKAMKPKGLEFLPKFYSSDAVTALNTRVEFIDALFADPDNVPFAVKAAWIGSTVLQNPEVTTAINAGHKPDGTKLVELGAKGFPAMVLFGTEDELTDGGVFAAEARPYFTDLEVAAIEGGRHSVFYDNVDETVRHILSFCLRVNGKRRL</sequence>
<proteinExistence type="predicted"/>
<name>A0A8H6YM49_9AGAR</name>
<reference evidence="2" key="1">
    <citation type="submission" date="2020-05" db="EMBL/GenBank/DDBJ databases">
        <title>Mycena genomes resolve the evolution of fungal bioluminescence.</title>
        <authorList>
            <person name="Tsai I.J."/>
        </authorList>
    </citation>
    <scope>NUCLEOTIDE SEQUENCE</scope>
    <source>
        <strain evidence="2">CCC161011</strain>
    </source>
</reference>
<dbReference type="EMBL" id="JACAZI010000004">
    <property type="protein sequence ID" value="KAF7362468.1"/>
    <property type="molecule type" value="Genomic_DNA"/>
</dbReference>
<evidence type="ECO:0000313" key="3">
    <source>
        <dbReference type="Proteomes" id="UP000620124"/>
    </source>
</evidence>
<dbReference type="Proteomes" id="UP000620124">
    <property type="component" value="Unassembled WGS sequence"/>
</dbReference>
<dbReference type="OrthoDB" id="408373at2759"/>
<accession>A0A8H6YM49</accession>
<gene>
    <name evidence="2" type="ORF">MVEN_00594400</name>
</gene>
<comment type="caution">
    <text evidence="2">The sequence shown here is derived from an EMBL/GenBank/DDBJ whole genome shotgun (WGS) entry which is preliminary data.</text>
</comment>
<dbReference type="InterPro" id="IPR000073">
    <property type="entry name" value="AB_hydrolase_1"/>
</dbReference>
<dbReference type="AlphaFoldDB" id="A0A8H6YM49"/>